<dbReference type="AlphaFoldDB" id="A0A084QM20"/>
<evidence type="ECO:0000313" key="3">
    <source>
        <dbReference type="Proteomes" id="UP000028524"/>
    </source>
</evidence>
<keyword evidence="3" id="KW-1185">Reference proteome</keyword>
<accession>A0A084QM20</accession>
<dbReference type="HOGENOM" id="CLU_1210475_0_0_1"/>
<dbReference type="InParanoid" id="A0A084QM20"/>
<name>A0A084QM20_STAC4</name>
<proteinExistence type="predicted"/>
<dbReference type="Proteomes" id="UP000028524">
    <property type="component" value="Unassembled WGS sequence"/>
</dbReference>
<feature type="region of interest" description="Disordered" evidence="1">
    <location>
        <begin position="208"/>
        <end position="229"/>
    </location>
</feature>
<evidence type="ECO:0000313" key="2">
    <source>
        <dbReference type="EMBL" id="KFA65005.1"/>
    </source>
</evidence>
<organism evidence="2 3">
    <name type="scientific">Stachybotrys chlorohalonatus (strain IBT 40285)</name>
    <dbReference type="NCBI Taxonomy" id="1283841"/>
    <lineage>
        <taxon>Eukaryota</taxon>
        <taxon>Fungi</taxon>
        <taxon>Dikarya</taxon>
        <taxon>Ascomycota</taxon>
        <taxon>Pezizomycotina</taxon>
        <taxon>Sordariomycetes</taxon>
        <taxon>Hypocreomycetidae</taxon>
        <taxon>Hypocreales</taxon>
        <taxon>Stachybotryaceae</taxon>
        <taxon>Stachybotrys</taxon>
    </lineage>
</organism>
<feature type="region of interest" description="Disordered" evidence="1">
    <location>
        <begin position="117"/>
        <end position="180"/>
    </location>
</feature>
<evidence type="ECO:0000256" key="1">
    <source>
        <dbReference type="SAM" id="MobiDB-lite"/>
    </source>
</evidence>
<dbReference type="EMBL" id="KL660627">
    <property type="protein sequence ID" value="KFA65005.1"/>
    <property type="molecule type" value="Genomic_DNA"/>
</dbReference>
<reference evidence="2 3" key="1">
    <citation type="journal article" date="2014" name="BMC Genomics">
        <title>Comparative genome sequencing reveals chemotype-specific gene clusters in the toxigenic black mold Stachybotrys.</title>
        <authorList>
            <person name="Semeiks J."/>
            <person name="Borek D."/>
            <person name="Otwinowski Z."/>
            <person name="Grishin N.V."/>
        </authorList>
    </citation>
    <scope>NUCLEOTIDE SEQUENCE [LARGE SCALE GENOMIC DNA]</scope>
    <source>
        <strain evidence="2 3">IBT 40285</strain>
    </source>
</reference>
<protein>
    <submittedName>
        <fullName evidence="2">Uncharacterized protein</fullName>
    </submittedName>
</protein>
<gene>
    <name evidence="2" type="ORF">S40285_10455</name>
</gene>
<sequence length="229" mass="24491">MARRRNTTKGANTVAAGGAGGDERCVCRVSGAQVETRRTQRDGVWDTWTVLRHDDKLMLWFVQRPMMCLSAWTAGNEACVVWFDSMKPCDEAHDNRAKASPRRDAIAMGTRTFAGGGILSSATGTTNGHPRGGRGRGLIDRASSLTPRGETARGFSAADARPMGAGGTGDPLPLPLAGRWRKDGPDGCGWALGWRKDDSSASLLGAQVEEGILRGASDEVERRQPRRAG</sequence>